<evidence type="ECO:0008006" key="3">
    <source>
        <dbReference type="Google" id="ProtNLM"/>
    </source>
</evidence>
<accession>A0ABU2LIS6</accession>
<keyword evidence="2" id="KW-1185">Reference proteome</keyword>
<evidence type="ECO:0000313" key="1">
    <source>
        <dbReference type="EMBL" id="MDT0317172.1"/>
    </source>
</evidence>
<name>A0ABU2LIS6_9ACTN</name>
<gene>
    <name evidence="1" type="ORF">RNC47_02330</name>
</gene>
<dbReference type="RefSeq" id="WP_311595008.1">
    <property type="nucleotide sequence ID" value="NZ_JAVREM010000002.1"/>
</dbReference>
<dbReference type="EMBL" id="JAVREM010000002">
    <property type="protein sequence ID" value="MDT0317172.1"/>
    <property type="molecule type" value="Genomic_DNA"/>
</dbReference>
<protein>
    <recommendedName>
        <fullName evidence="3">DUF885 domain-containing protein</fullName>
    </recommendedName>
</protein>
<proteinExistence type="predicted"/>
<sequence>MDERTVRDAWVRGYARLALRVARRVGGMVIYRGPAAWEREVAAEEEPPAGRLVEDAERLLDGLPFGPPRARYLAAQVRALRAVARTLDGTVPPLAEYARETLGVVADPVDEPVLGAAHDALDAALPRGPGSLADRLHAWEAAHALPEARRADLPGLVRLAVAETRARTGAFVSLPADERVGVRLVDQAHFLAAGSYDGGSRSTIHINRSLPFNLADLLYVVAHEGHPGHIAESLLKEIHLLERRGWTDQWVRFMLSPSFVVSEGLGLHAQELVFPGDEARRWLADRVFPTYGIAPDGTDLAAVHRARNVLWGAWANAALLAAEGRPEAEVAGYLGRWALLDEAGVAAALTSLRAPGMGLYVLGYHHGHRVVGEYLGRGGDRAARVRRLLTEQLLPADLTGAGGA</sequence>
<evidence type="ECO:0000313" key="2">
    <source>
        <dbReference type="Proteomes" id="UP001183420"/>
    </source>
</evidence>
<comment type="caution">
    <text evidence="1">The sequence shown here is derived from an EMBL/GenBank/DDBJ whole genome shotgun (WGS) entry which is preliminary data.</text>
</comment>
<dbReference type="Proteomes" id="UP001183420">
    <property type="component" value="Unassembled WGS sequence"/>
</dbReference>
<organism evidence="1 2">
    <name type="scientific">Streptomyces millisiae</name>
    <dbReference type="NCBI Taxonomy" id="3075542"/>
    <lineage>
        <taxon>Bacteria</taxon>
        <taxon>Bacillati</taxon>
        <taxon>Actinomycetota</taxon>
        <taxon>Actinomycetes</taxon>
        <taxon>Kitasatosporales</taxon>
        <taxon>Streptomycetaceae</taxon>
        <taxon>Streptomyces</taxon>
    </lineage>
</organism>
<reference evidence="2" key="1">
    <citation type="submission" date="2023-07" db="EMBL/GenBank/DDBJ databases">
        <title>30 novel species of actinomycetes from the DSMZ collection.</title>
        <authorList>
            <person name="Nouioui I."/>
        </authorList>
    </citation>
    <scope>NUCLEOTIDE SEQUENCE [LARGE SCALE GENOMIC DNA]</scope>
    <source>
        <strain evidence="2">DSM 44918</strain>
    </source>
</reference>